<keyword evidence="3" id="KW-1185">Reference proteome</keyword>
<dbReference type="Proteomes" id="UP000821866">
    <property type="component" value="Chromosome 1"/>
</dbReference>
<proteinExistence type="predicted"/>
<protein>
    <submittedName>
        <fullName evidence="2">Uncharacterized protein</fullName>
    </submittedName>
</protein>
<dbReference type="EMBL" id="JABSTU010000001">
    <property type="protein sequence ID" value="KAH8038342.1"/>
    <property type="molecule type" value="Genomic_DNA"/>
</dbReference>
<sequence length="256" mass="28409">MSPVPNRPIAPKPKDQMTVTVKQRLSPSPPLPPGMVGSGDSGGEPVQEARGPRGPSARSPVQGSFRSPATEDDWINHLRSPDRALQHQAVQKAQKVAAAPTHKVFCGPKICRFPKIEEDLVELVHQRHSQFLTVNVEPIQIKAQELVLEAGLPNDRFKAIRSWVHQHFSLPRFSHIGHTLVVAGNMPLSLHADKGALNHIDRVHRFRHERKLVFRLHNLQHSRREVQARDSSVRASSRNCCHTGGPASGAPPSLHR</sequence>
<reference evidence="2" key="2">
    <citation type="submission" date="2021-09" db="EMBL/GenBank/DDBJ databases">
        <authorList>
            <person name="Jia N."/>
            <person name="Wang J."/>
            <person name="Shi W."/>
            <person name="Du L."/>
            <person name="Sun Y."/>
            <person name="Zhan W."/>
            <person name="Jiang J."/>
            <person name="Wang Q."/>
            <person name="Zhang B."/>
            <person name="Ji P."/>
            <person name="Sakyi L.B."/>
            <person name="Cui X."/>
            <person name="Yuan T."/>
            <person name="Jiang B."/>
            <person name="Yang W."/>
            <person name="Lam T.T.-Y."/>
            <person name="Chang Q."/>
            <person name="Ding S."/>
            <person name="Wang X."/>
            <person name="Zhu J."/>
            <person name="Ruan X."/>
            <person name="Zhao L."/>
            <person name="Wei J."/>
            <person name="Que T."/>
            <person name="Du C."/>
            <person name="Cheng J."/>
            <person name="Dai P."/>
            <person name="Han X."/>
            <person name="Huang E."/>
            <person name="Gao Y."/>
            <person name="Liu J."/>
            <person name="Shao H."/>
            <person name="Ye R."/>
            <person name="Li L."/>
            <person name="Wei W."/>
            <person name="Wang X."/>
            <person name="Wang C."/>
            <person name="Huo Q."/>
            <person name="Li W."/>
            <person name="Guo W."/>
            <person name="Chen H."/>
            <person name="Chen S."/>
            <person name="Zhou L."/>
            <person name="Zhou L."/>
            <person name="Ni X."/>
            <person name="Tian J."/>
            <person name="Zhou Y."/>
            <person name="Sheng Y."/>
            <person name="Liu T."/>
            <person name="Pan Y."/>
            <person name="Xia L."/>
            <person name="Li J."/>
            <person name="Zhao F."/>
            <person name="Cao W."/>
        </authorList>
    </citation>
    <scope>NUCLEOTIDE SEQUENCE</scope>
    <source>
        <strain evidence="2">Rmic-2018</strain>
        <tissue evidence="2">Larvae</tissue>
    </source>
</reference>
<organism evidence="2 3">
    <name type="scientific">Rhipicephalus microplus</name>
    <name type="common">Cattle tick</name>
    <name type="synonym">Boophilus microplus</name>
    <dbReference type="NCBI Taxonomy" id="6941"/>
    <lineage>
        <taxon>Eukaryota</taxon>
        <taxon>Metazoa</taxon>
        <taxon>Ecdysozoa</taxon>
        <taxon>Arthropoda</taxon>
        <taxon>Chelicerata</taxon>
        <taxon>Arachnida</taxon>
        <taxon>Acari</taxon>
        <taxon>Parasitiformes</taxon>
        <taxon>Ixodida</taxon>
        <taxon>Ixodoidea</taxon>
        <taxon>Ixodidae</taxon>
        <taxon>Rhipicephalinae</taxon>
        <taxon>Rhipicephalus</taxon>
        <taxon>Boophilus</taxon>
    </lineage>
</organism>
<evidence type="ECO:0000256" key="1">
    <source>
        <dbReference type="SAM" id="MobiDB-lite"/>
    </source>
</evidence>
<gene>
    <name evidence="2" type="ORF">HPB51_001125</name>
</gene>
<name>A0A9J6EVI6_RHIMP</name>
<evidence type="ECO:0000313" key="2">
    <source>
        <dbReference type="EMBL" id="KAH8038342.1"/>
    </source>
</evidence>
<evidence type="ECO:0000313" key="3">
    <source>
        <dbReference type="Proteomes" id="UP000821866"/>
    </source>
</evidence>
<feature type="compositionally biased region" description="Polar residues" evidence="1">
    <location>
        <begin position="17"/>
        <end position="26"/>
    </location>
</feature>
<reference evidence="2" key="1">
    <citation type="journal article" date="2020" name="Cell">
        <title>Large-Scale Comparative Analyses of Tick Genomes Elucidate Their Genetic Diversity and Vector Capacities.</title>
        <authorList>
            <consortium name="Tick Genome and Microbiome Consortium (TIGMIC)"/>
            <person name="Jia N."/>
            <person name="Wang J."/>
            <person name="Shi W."/>
            <person name="Du L."/>
            <person name="Sun Y."/>
            <person name="Zhan W."/>
            <person name="Jiang J.F."/>
            <person name="Wang Q."/>
            <person name="Zhang B."/>
            <person name="Ji P."/>
            <person name="Bell-Sakyi L."/>
            <person name="Cui X.M."/>
            <person name="Yuan T.T."/>
            <person name="Jiang B.G."/>
            <person name="Yang W.F."/>
            <person name="Lam T.T."/>
            <person name="Chang Q.C."/>
            <person name="Ding S.J."/>
            <person name="Wang X.J."/>
            <person name="Zhu J.G."/>
            <person name="Ruan X.D."/>
            <person name="Zhao L."/>
            <person name="Wei J.T."/>
            <person name="Ye R.Z."/>
            <person name="Que T.C."/>
            <person name="Du C.H."/>
            <person name="Zhou Y.H."/>
            <person name="Cheng J.X."/>
            <person name="Dai P.F."/>
            <person name="Guo W.B."/>
            <person name="Han X.H."/>
            <person name="Huang E.J."/>
            <person name="Li L.F."/>
            <person name="Wei W."/>
            <person name="Gao Y.C."/>
            <person name="Liu J.Z."/>
            <person name="Shao H.Z."/>
            <person name="Wang X."/>
            <person name="Wang C.C."/>
            <person name="Yang T.C."/>
            <person name="Huo Q.B."/>
            <person name="Li W."/>
            <person name="Chen H.Y."/>
            <person name="Chen S.E."/>
            <person name="Zhou L.G."/>
            <person name="Ni X.B."/>
            <person name="Tian J.H."/>
            <person name="Sheng Y."/>
            <person name="Liu T."/>
            <person name="Pan Y.S."/>
            <person name="Xia L.Y."/>
            <person name="Li J."/>
            <person name="Zhao F."/>
            <person name="Cao W.C."/>
        </authorList>
    </citation>
    <scope>NUCLEOTIDE SEQUENCE</scope>
    <source>
        <strain evidence="2">Rmic-2018</strain>
    </source>
</reference>
<accession>A0A9J6EVI6</accession>
<feature type="region of interest" description="Disordered" evidence="1">
    <location>
        <begin position="1"/>
        <end position="69"/>
    </location>
</feature>
<comment type="caution">
    <text evidence="2">The sequence shown here is derived from an EMBL/GenBank/DDBJ whole genome shotgun (WGS) entry which is preliminary data.</text>
</comment>
<feature type="compositionally biased region" description="Pro residues" evidence="1">
    <location>
        <begin position="1"/>
        <end position="11"/>
    </location>
</feature>
<feature type="region of interest" description="Disordered" evidence="1">
    <location>
        <begin position="225"/>
        <end position="256"/>
    </location>
</feature>
<dbReference type="AlphaFoldDB" id="A0A9J6EVI6"/>